<sequence>MVGDPIGDFINRIKNASKTDKKVVSAPYSKIKESVANLLKKEGYVGFVDVKGKGVKKTLELGLVSKKDGTPAISGARRLSKPGRRIYKGAGDIRPVKFGHGRLVLSTPEGVISGGEAKKKRVGGELLFEIW</sequence>
<evidence type="ECO:0000256" key="3">
    <source>
        <dbReference type="ARBA" id="ARBA00023274"/>
    </source>
</evidence>
<keyword evidence="2 5" id="KW-0689">Ribosomal protein</keyword>
<dbReference type="InterPro" id="IPR035987">
    <property type="entry name" value="Ribosomal_uS8_sf"/>
</dbReference>
<evidence type="ECO:0000313" key="8">
    <source>
        <dbReference type="Proteomes" id="UP000231276"/>
    </source>
</evidence>
<dbReference type="GO" id="GO:0005737">
    <property type="term" value="C:cytoplasm"/>
    <property type="evidence" value="ECO:0007669"/>
    <property type="project" value="UniProtKB-ARBA"/>
</dbReference>
<evidence type="ECO:0000256" key="2">
    <source>
        <dbReference type="ARBA" id="ARBA00022980"/>
    </source>
</evidence>
<dbReference type="Gene3D" id="3.30.1370.30">
    <property type="match status" value="1"/>
</dbReference>
<evidence type="ECO:0000256" key="1">
    <source>
        <dbReference type="ARBA" id="ARBA00006471"/>
    </source>
</evidence>
<dbReference type="Proteomes" id="UP000231276">
    <property type="component" value="Unassembled WGS sequence"/>
</dbReference>
<dbReference type="SUPFAM" id="SSF56047">
    <property type="entry name" value="Ribosomal protein S8"/>
    <property type="match status" value="1"/>
</dbReference>
<organism evidence="7 8">
    <name type="scientific">Candidatus Campbellbacteria bacterium CG22_combo_CG10-13_8_21_14_all_43_18</name>
    <dbReference type="NCBI Taxonomy" id="1974530"/>
    <lineage>
        <taxon>Bacteria</taxon>
        <taxon>Candidatus Campbelliibacteriota</taxon>
    </lineage>
</organism>
<dbReference type="AlphaFoldDB" id="A0A2H0DY59"/>
<comment type="similarity">
    <text evidence="1 5 6">Belongs to the universal ribosomal protein uS8 family.</text>
</comment>
<comment type="subunit">
    <text evidence="5">Part of the 30S ribosomal subunit. Contacts proteins S5 and S12.</text>
</comment>
<protein>
    <recommendedName>
        <fullName evidence="4 5">Small ribosomal subunit protein uS8</fullName>
    </recommendedName>
</protein>
<evidence type="ECO:0000313" key="7">
    <source>
        <dbReference type="EMBL" id="PIP86530.1"/>
    </source>
</evidence>
<dbReference type="GO" id="GO:0006412">
    <property type="term" value="P:translation"/>
    <property type="evidence" value="ECO:0007669"/>
    <property type="project" value="UniProtKB-UniRule"/>
</dbReference>
<dbReference type="GO" id="GO:1990904">
    <property type="term" value="C:ribonucleoprotein complex"/>
    <property type="evidence" value="ECO:0007669"/>
    <property type="project" value="UniProtKB-KW"/>
</dbReference>
<proteinExistence type="inferred from homology"/>
<gene>
    <name evidence="5" type="primary">rpsH</name>
    <name evidence="7" type="ORF">COW82_01565</name>
</gene>
<evidence type="ECO:0000256" key="6">
    <source>
        <dbReference type="RuleBase" id="RU003660"/>
    </source>
</evidence>
<accession>A0A2H0DY59</accession>
<keyword evidence="5" id="KW-0694">RNA-binding</keyword>
<comment type="caution">
    <text evidence="7">The sequence shown here is derived from an EMBL/GenBank/DDBJ whole genome shotgun (WGS) entry which is preliminary data.</text>
</comment>
<dbReference type="NCBIfam" id="NF001109">
    <property type="entry name" value="PRK00136.1"/>
    <property type="match status" value="1"/>
</dbReference>
<name>A0A2H0DY59_9BACT</name>
<comment type="function">
    <text evidence="5">One of the primary rRNA binding proteins, it binds directly to 16S rRNA central domain where it helps coordinate assembly of the platform of the 30S subunit.</text>
</comment>
<evidence type="ECO:0000256" key="5">
    <source>
        <dbReference type="HAMAP-Rule" id="MF_01302"/>
    </source>
</evidence>
<evidence type="ECO:0000256" key="4">
    <source>
        <dbReference type="ARBA" id="ARBA00035258"/>
    </source>
</evidence>
<dbReference type="Gene3D" id="3.30.1490.10">
    <property type="match status" value="1"/>
</dbReference>
<dbReference type="GO" id="GO:0003735">
    <property type="term" value="F:structural constituent of ribosome"/>
    <property type="evidence" value="ECO:0007669"/>
    <property type="project" value="InterPro"/>
</dbReference>
<reference evidence="7 8" key="1">
    <citation type="submission" date="2017-09" db="EMBL/GenBank/DDBJ databases">
        <title>Depth-based differentiation of microbial function through sediment-hosted aquifers and enrichment of novel symbionts in the deep terrestrial subsurface.</title>
        <authorList>
            <person name="Probst A.J."/>
            <person name="Ladd B."/>
            <person name="Jarett J.K."/>
            <person name="Geller-Mcgrath D.E."/>
            <person name="Sieber C.M."/>
            <person name="Emerson J.B."/>
            <person name="Anantharaman K."/>
            <person name="Thomas B.C."/>
            <person name="Malmstrom R."/>
            <person name="Stieglmeier M."/>
            <person name="Klingl A."/>
            <person name="Woyke T."/>
            <person name="Ryan C.M."/>
            <person name="Banfield J.F."/>
        </authorList>
    </citation>
    <scope>NUCLEOTIDE SEQUENCE [LARGE SCALE GENOMIC DNA]</scope>
    <source>
        <strain evidence="7">CG22_combo_CG10-13_8_21_14_all_43_18</strain>
    </source>
</reference>
<keyword evidence="3 5" id="KW-0687">Ribonucleoprotein</keyword>
<keyword evidence="5" id="KW-0699">rRNA-binding</keyword>
<dbReference type="GO" id="GO:0019843">
    <property type="term" value="F:rRNA binding"/>
    <property type="evidence" value="ECO:0007669"/>
    <property type="project" value="UniProtKB-UniRule"/>
</dbReference>
<dbReference type="PROSITE" id="PS00053">
    <property type="entry name" value="RIBOSOMAL_S8"/>
    <property type="match status" value="1"/>
</dbReference>
<dbReference type="FunFam" id="3.30.1490.10:FF:000001">
    <property type="entry name" value="30S ribosomal protein S8"/>
    <property type="match status" value="1"/>
</dbReference>
<dbReference type="InterPro" id="IPR047863">
    <property type="entry name" value="Ribosomal_uS8_CS"/>
</dbReference>
<dbReference type="PANTHER" id="PTHR11758">
    <property type="entry name" value="40S RIBOSOMAL PROTEIN S15A"/>
    <property type="match status" value="1"/>
</dbReference>
<dbReference type="EMBL" id="PCTS01000021">
    <property type="protein sequence ID" value="PIP86530.1"/>
    <property type="molecule type" value="Genomic_DNA"/>
</dbReference>
<dbReference type="InterPro" id="IPR000630">
    <property type="entry name" value="Ribosomal_uS8"/>
</dbReference>
<dbReference type="HAMAP" id="MF_01302_B">
    <property type="entry name" value="Ribosomal_uS8_B"/>
    <property type="match status" value="1"/>
</dbReference>
<dbReference type="GO" id="GO:0005840">
    <property type="term" value="C:ribosome"/>
    <property type="evidence" value="ECO:0007669"/>
    <property type="project" value="UniProtKB-KW"/>
</dbReference>
<dbReference type="Pfam" id="PF00410">
    <property type="entry name" value="Ribosomal_S8"/>
    <property type="match status" value="1"/>
</dbReference>